<evidence type="ECO:0008006" key="3">
    <source>
        <dbReference type="Google" id="ProtNLM"/>
    </source>
</evidence>
<dbReference type="EMBL" id="JAERQJ010000010">
    <property type="protein sequence ID" value="MBL0685595.1"/>
    <property type="molecule type" value="Genomic_DNA"/>
</dbReference>
<protein>
    <recommendedName>
        <fullName evidence="3">Ubiquinone biosynthesis protein COQ4</fullName>
    </recommendedName>
</protein>
<evidence type="ECO:0000313" key="2">
    <source>
        <dbReference type="Proteomes" id="UP000651057"/>
    </source>
</evidence>
<dbReference type="Proteomes" id="UP000651057">
    <property type="component" value="Unassembled WGS sequence"/>
</dbReference>
<proteinExistence type="predicted"/>
<dbReference type="GO" id="GO:0006744">
    <property type="term" value="P:ubiquinone biosynthetic process"/>
    <property type="evidence" value="ECO:0007669"/>
    <property type="project" value="InterPro"/>
</dbReference>
<comment type="caution">
    <text evidence="1">The sequence shown here is derived from an EMBL/GenBank/DDBJ whole genome shotgun (WGS) entry which is preliminary data.</text>
</comment>
<dbReference type="AlphaFoldDB" id="A0A937A658"/>
<evidence type="ECO:0000313" key="1">
    <source>
        <dbReference type="EMBL" id="MBL0685595.1"/>
    </source>
</evidence>
<accession>A0A937A658</accession>
<dbReference type="Pfam" id="PF05019">
    <property type="entry name" value="Coq4"/>
    <property type="match status" value="1"/>
</dbReference>
<gene>
    <name evidence="1" type="ORF">JJQ60_18815</name>
</gene>
<dbReference type="RefSeq" id="WP_201923847.1">
    <property type="nucleotide sequence ID" value="NZ_BAABAX010000030.1"/>
</dbReference>
<keyword evidence="2" id="KW-1185">Reference proteome</keyword>
<dbReference type="InterPro" id="IPR007715">
    <property type="entry name" value="Coq4"/>
</dbReference>
<name>A0A937A658_9FLAO</name>
<sequence length="156" mass="18360">MRAFILETIYELSKKPYQKWFKKQKAWDISVSNLLQLHPKNSLGFHLGCFLLKHDFSPQPKLEDHDVFHVLTNIGISVPEEIAMQYYLLGNGKRSIYLILVIFIGTLLYPDKIHLFRNTYIKGKSAYSFHQLNYKKLLHQPVHKLRTTFLISPLCK</sequence>
<reference evidence="1" key="1">
    <citation type="submission" date="2021-01" db="EMBL/GenBank/DDBJ databases">
        <authorList>
            <person name="Zhong Y.L."/>
        </authorList>
    </citation>
    <scope>NUCLEOTIDE SEQUENCE</scope>
    <source>
        <strain evidence="1">KCTC 23302</strain>
    </source>
</reference>
<organism evidence="1 2">
    <name type="scientific">Aquimarina mytili</name>
    <dbReference type="NCBI Taxonomy" id="874423"/>
    <lineage>
        <taxon>Bacteria</taxon>
        <taxon>Pseudomonadati</taxon>
        <taxon>Bacteroidota</taxon>
        <taxon>Flavobacteriia</taxon>
        <taxon>Flavobacteriales</taxon>
        <taxon>Flavobacteriaceae</taxon>
        <taxon>Aquimarina</taxon>
    </lineage>
</organism>